<dbReference type="InterPro" id="IPR006058">
    <property type="entry name" value="2Fe2S_fd_BS"/>
</dbReference>
<dbReference type="PROSITE" id="PS51384">
    <property type="entry name" value="FAD_FR"/>
    <property type="match status" value="1"/>
</dbReference>
<evidence type="ECO:0000256" key="5">
    <source>
        <dbReference type="ARBA" id="ARBA00022827"/>
    </source>
</evidence>
<evidence type="ECO:0000313" key="12">
    <source>
        <dbReference type="Proteomes" id="UP001310022"/>
    </source>
</evidence>
<evidence type="ECO:0000259" key="10">
    <source>
        <dbReference type="PROSITE" id="PS51384"/>
    </source>
</evidence>
<dbReference type="Gene3D" id="3.40.50.80">
    <property type="entry name" value="Nucleotide-binding domain of ferredoxin-NADP reductase (FNR) module"/>
    <property type="match status" value="1"/>
</dbReference>
<organism evidence="11 12">
    <name type="scientific">Persicobacter diffluens</name>
    <dbReference type="NCBI Taxonomy" id="981"/>
    <lineage>
        <taxon>Bacteria</taxon>
        <taxon>Pseudomonadati</taxon>
        <taxon>Bacteroidota</taxon>
        <taxon>Cytophagia</taxon>
        <taxon>Cytophagales</taxon>
        <taxon>Persicobacteraceae</taxon>
        <taxon>Persicobacter</taxon>
    </lineage>
</organism>
<feature type="domain" description="2Fe-2S ferredoxin-type" evidence="9">
    <location>
        <begin position="270"/>
        <end position="358"/>
    </location>
</feature>
<proteinExistence type="predicted"/>
<accession>A0AAN5AIR2</accession>
<reference evidence="11 12" key="1">
    <citation type="submission" date="2021-12" db="EMBL/GenBank/DDBJ databases">
        <title>Genome sequencing of bacteria with rrn-lacking chromosome and rrn-plasmid.</title>
        <authorList>
            <person name="Anda M."/>
            <person name="Iwasaki W."/>
        </authorList>
    </citation>
    <scope>NUCLEOTIDE SEQUENCE [LARGE SCALE GENOMIC DNA]</scope>
    <source>
        <strain evidence="11 12">NBRC 15940</strain>
    </source>
</reference>
<dbReference type="Gene3D" id="2.40.30.10">
    <property type="entry name" value="Translation factors"/>
    <property type="match status" value="1"/>
</dbReference>
<evidence type="ECO:0000256" key="4">
    <source>
        <dbReference type="ARBA" id="ARBA00022723"/>
    </source>
</evidence>
<keyword evidence="12" id="KW-1185">Reference proteome</keyword>
<keyword evidence="6" id="KW-0560">Oxidoreductase</keyword>
<dbReference type="InterPro" id="IPR017938">
    <property type="entry name" value="Riboflavin_synthase-like_b-brl"/>
</dbReference>
<dbReference type="InterPro" id="IPR039261">
    <property type="entry name" value="FNR_nucleotide-bd"/>
</dbReference>
<keyword evidence="4" id="KW-0479">Metal-binding</keyword>
<dbReference type="PROSITE" id="PS00197">
    <property type="entry name" value="2FE2S_FER_1"/>
    <property type="match status" value="1"/>
</dbReference>
<dbReference type="InterPro" id="IPR001041">
    <property type="entry name" value="2Fe-2S_ferredoxin-type"/>
</dbReference>
<dbReference type="InterPro" id="IPR012675">
    <property type="entry name" value="Beta-grasp_dom_sf"/>
</dbReference>
<gene>
    <name evidence="11" type="primary">paaE</name>
    <name evidence="11" type="ORF">PEDI_06690</name>
</gene>
<evidence type="ECO:0000259" key="9">
    <source>
        <dbReference type="PROSITE" id="PS51085"/>
    </source>
</evidence>
<keyword evidence="7" id="KW-0408">Iron</keyword>
<dbReference type="CDD" id="cd06214">
    <property type="entry name" value="PA_degradation_oxidoreductase_like"/>
    <property type="match status" value="1"/>
</dbReference>
<dbReference type="PANTHER" id="PTHR47354:SF8">
    <property type="entry name" value="1,2-PHENYLACETYL-COA EPOXIDASE, SUBUNIT E"/>
    <property type="match status" value="1"/>
</dbReference>
<dbReference type="InterPro" id="IPR001433">
    <property type="entry name" value="OxRdtase_FAD/NAD-bd"/>
</dbReference>
<evidence type="ECO:0000256" key="6">
    <source>
        <dbReference type="ARBA" id="ARBA00023002"/>
    </source>
</evidence>
<dbReference type="CDD" id="cd00207">
    <property type="entry name" value="fer2"/>
    <property type="match status" value="1"/>
</dbReference>
<dbReference type="PANTHER" id="PTHR47354">
    <property type="entry name" value="NADH OXIDOREDUCTASE HCR"/>
    <property type="match status" value="1"/>
</dbReference>
<dbReference type="Gene3D" id="3.10.20.30">
    <property type="match status" value="1"/>
</dbReference>
<dbReference type="InterPro" id="IPR008333">
    <property type="entry name" value="Cbr1-like_FAD-bd_dom"/>
</dbReference>
<keyword evidence="5" id="KW-0274">FAD</keyword>
<dbReference type="SUPFAM" id="SSF63380">
    <property type="entry name" value="Riboflavin synthase domain-like"/>
    <property type="match status" value="1"/>
</dbReference>
<protein>
    <submittedName>
        <fullName evidence="11">Flavodoxin reductase</fullName>
    </submittedName>
</protein>
<dbReference type="SUPFAM" id="SSF54292">
    <property type="entry name" value="2Fe-2S ferredoxin-like"/>
    <property type="match status" value="1"/>
</dbReference>
<feature type="domain" description="FAD-binding FR-type" evidence="10">
    <location>
        <begin position="16"/>
        <end position="116"/>
    </location>
</feature>
<dbReference type="AlphaFoldDB" id="A0AAN5AIR2"/>
<evidence type="ECO:0000256" key="3">
    <source>
        <dbReference type="ARBA" id="ARBA00022714"/>
    </source>
</evidence>
<evidence type="ECO:0000256" key="1">
    <source>
        <dbReference type="ARBA" id="ARBA00001974"/>
    </source>
</evidence>
<dbReference type="SUPFAM" id="SSF52343">
    <property type="entry name" value="Ferredoxin reductase-like, C-terminal NADP-linked domain"/>
    <property type="match status" value="1"/>
</dbReference>
<dbReference type="InterPro" id="IPR050415">
    <property type="entry name" value="MRET"/>
</dbReference>
<dbReference type="GO" id="GO:0050660">
    <property type="term" value="F:flavin adenine dinucleotide binding"/>
    <property type="evidence" value="ECO:0007669"/>
    <property type="project" value="TreeGrafter"/>
</dbReference>
<sequence length="358" mass="38987">MAFSFFKKNKAETPATAQGGLQVKAIIQETADTVSLVFENPNWTYQAGQFLSLSFELNGQTETRSYSLCSSPVTDKDLAITIKRVEGGLISNYINDQVKEGDFIKVIPPEGIFVLAPAESQSRNILLFGAGSGITPLLSILKTVLAQEADSHVTLVYTNRNEESIIFSETLSQLQAQYENFEVIHTLTRASDQWTGERGRLSQERIQEIYQNLPQKAGATQVYNCGPEAMMDLVAESLQAAGVAEAQIHHEKFSGSSGLSETESAEIVQQEVTILLEGETFKVNVPAEKTILEAALDQDIDMPFSCQSGLCTACRGKCIEGKVAMEEDDGLSEDELEGGYILTCVSHPKSKGVVIEVG</sequence>
<keyword evidence="8" id="KW-0411">Iron-sulfur</keyword>
<dbReference type="PROSITE" id="PS51085">
    <property type="entry name" value="2FE2S_FER_2"/>
    <property type="match status" value="1"/>
</dbReference>
<dbReference type="Pfam" id="PF00175">
    <property type="entry name" value="NAD_binding_1"/>
    <property type="match status" value="1"/>
</dbReference>
<comment type="cofactor">
    <cofactor evidence="1">
        <name>FAD</name>
        <dbReference type="ChEBI" id="CHEBI:57692"/>
    </cofactor>
</comment>
<evidence type="ECO:0000313" key="11">
    <source>
        <dbReference type="EMBL" id="GJM60117.1"/>
    </source>
</evidence>
<evidence type="ECO:0000256" key="7">
    <source>
        <dbReference type="ARBA" id="ARBA00023004"/>
    </source>
</evidence>
<evidence type="ECO:0000256" key="2">
    <source>
        <dbReference type="ARBA" id="ARBA00022630"/>
    </source>
</evidence>
<dbReference type="InterPro" id="IPR017927">
    <property type="entry name" value="FAD-bd_FR_type"/>
</dbReference>
<keyword evidence="3" id="KW-0001">2Fe-2S</keyword>
<keyword evidence="2" id="KW-0285">Flavoprotein</keyword>
<dbReference type="Pfam" id="PF00111">
    <property type="entry name" value="Fer2"/>
    <property type="match status" value="1"/>
</dbReference>
<dbReference type="PRINTS" id="PR00406">
    <property type="entry name" value="CYTB5RDTASE"/>
</dbReference>
<dbReference type="InterPro" id="IPR001709">
    <property type="entry name" value="Flavoprot_Pyr_Nucl_cyt_Rdtase"/>
</dbReference>
<name>A0AAN5AIR2_9BACT</name>
<dbReference type="RefSeq" id="WP_338235981.1">
    <property type="nucleotide sequence ID" value="NZ_BQKE01000001.1"/>
</dbReference>
<dbReference type="GO" id="GO:0046872">
    <property type="term" value="F:metal ion binding"/>
    <property type="evidence" value="ECO:0007669"/>
    <property type="project" value="UniProtKB-KW"/>
</dbReference>
<comment type="caution">
    <text evidence="11">The sequence shown here is derived from an EMBL/GenBank/DDBJ whole genome shotgun (WGS) entry which is preliminary data.</text>
</comment>
<dbReference type="InterPro" id="IPR036010">
    <property type="entry name" value="2Fe-2S_ferredoxin-like_sf"/>
</dbReference>
<dbReference type="Proteomes" id="UP001310022">
    <property type="component" value="Unassembled WGS sequence"/>
</dbReference>
<dbReference type="EMBL" id="BQKE01000001">
    <property type="protein sequence ID" value="GJM60117.1"/>
    <property type="molecule type" value="Genomic_DNA"/>
</dbReference>
<dbReference type="Pfam" id="PF00970">
    <property type="entry name" value="FAD_binding_6"/>
    <property type="match status" value="1"/>
</dbReference>
<dbReference type="PRINTS" id="PR00371">
    <property type="entry name" value="FPNCR"/>
</dbReference>
<dbReference type="GO" id="GO:0051537">
    <property type="term" value="F:2 iron, 2 sulfur cluster binding"/>
    <property type="evidence" value="ECO:0007669"/>
    <property type="project" value="UniProtKB-KW"/>
</dbReference>
<dbReference type="GO" id="GO:0016491">
    <property type="term" value="F:oxidoreductase activity"/>
    <property type="evidence" value="ECO:0007669"/>
    <property type="project" value="UniProtKB-KW"/>
</dbReference>
<evidence type="ECO:0000256" key="8">
    <source>
        <dbReference type="ARBA" id="ARBA00023014"/>
    </source>
</evidence>